<dbReference type="InterPro" id="IPR014756">
    <property type="entry name" value="Ig_E-set"/>
</dbReference>
<organism evidence="4 5">
    <name type="scientific">Thermococcus kodakarensis (strain ATCC BAA-918 / JCM 12380 / KOD1)</name>
    <name type="common">Pyrococcus kodakaraensis (strain KOD1)</name>
    <dbReference type="NCBI Taxonomy" id="69014"/>
    <lineage>
        <taxon>Archaea</taxon>
        <taxon>Methanobacteriati</taxon>
        <taxon>Methanobacteriota</taxon>
        <taxon>Thermococci</taxon>
        <taxon>Thermococcales</taxon>
        <taxon>Thermococcaceae</taxon>
        <taxon>Thermococcus</taxon>
    </lineage>
</organism>
<feature type="domain" description="Glycosyl hydrolase family 13 catalytic" evidence="3">
    <location>
        <begin position="212"/>
        <end position="575"/>
    </location>
</feature>
<dbReference type="AlphaFoldDB" id="Q5JJ59"/>
<evidence type="ECO:0000256" key="2">
    <source>
        <dbReference type="ARBA" id="ARBA00023295"/>
    </source>
</evidence>
<dbReference type="GO" id="GO:0004553">
    <property type="term" value="F:hydrolase activity, hydrolyzing O-glycosyl compounds"/>
    <property type="evidence" value="ECO:0007669"/>
    <property type="project" value="InterPro"/>
</dbReference>
<dbReference type="PATRIC" id="fig|69014.16.peg.1726"/>
<dbReference type="EMBL" id="AP006878">
    <property type="protein sequence ID" value="BAD85959.1"/>
    <property type="molecule type" value="Genomic_DNA"/>
</dbReference>
<evidence type="ECO:0000259" key="3">
    <source>
        <dbReference type="SMART" id="SM00642"/>
    </source>
</evidence>
<dbReference type="eggNOG" id="arCOG02948">
    <property type="taxonomic scope" value="Archaea"/>
</dbReference>
<keyword evidence="2" id="KW-0326">Glycosidase</keyword>
<evidence type="ECO:0000256" key="1">
    <source>
        <dbReference type="ARBA" id="ARBA00022801"/>
    </source>
</evidence>
<dbReference type="Gene3D" id="2.60.40.10">
    <property type="entry name" value="Immunoglobulins"/>
    <property type="match status" value="2"/>
</dbReference>
<dbReference type="CDD" id="cd02857">
    <property type="entry name" value="E_set_CDase_PDE_N"/>
    <property type="match status" value="1"/>
</dbReference>
<dbReference type="SUPFAM" id="SSF51011">
    <property type="entry name" value="Glycosyl hydrolase domain"/>
    <property type="match status" value="1"/>
</dbReference>
<dbReference type="InParanoid" id="Q5JJ59"/>
<dbReference type="InterPro" id="IPR006047">
    <property type="entry name" value="GH13_cat_dom"/>
</dbReference>
<dbReference type="BRENDA" id="3.2.1.54">
    <property type="organism ID" value="5246"/>
</dbReference>
<evidence type="ECO:0000313" key="4">
    <source>
        <dbReference type="EMBL" id="BAD85959.1"/>
    </source>
</evidence>
<dbReference type="CAZy" id="CBM48">
    <property type="family name" value="Carbohydrate-Binding Module Family 48"/>
</dbReference>
<keyword evidence="1" id="KW-0378">Hydrolase</keyword>
<dbReference type="PANTHER" id="PTHR10357">
    <property type="entry name" value="ALPHA-AMYLASE FAMILY MEMBER"/>
    <property type="match status" value="1"/>
</dbReference>
<reference evidence="4 5" key="1">
    <citation type="journal article" date="2005" name="Genome Res.">
        <title>Complete genome sequence of the hyperthermophilic archaeon Thermococcus kodakaraensis KOD1 and comparison with Pyrococcus genomes.</title>
        <authorList>
            <person name="Fukui T."/>
            <person name="Atomi H."/>
            <person name="Kanai T."/>
            <person name="Matsumi R."/>
            <person name="Fujiwara S."/>
            <person name="Imanaka T."/>
        </authorList>
    </citation>
    <scope>NUCLEOTIDE SEQUENCE [LARGE SCALE GENOMIC DNA]</scope>
    <source>
        <strain evidence="5">ATCC BAA-918 / JCM 12380 / KOD1</strain>
    </source>
</reference>
<dbReference type="PANTHER" id="PTHR10357:SF210">
    <property type="entry name" value="MALTODEXTRIN GLUCOSIDASE"/>
    <property type="match status" value="1"/>
</dbReference>
<dbReference type="InterPro" id="IPR017853">
    <property type="entry name" value="GH"/>
</dbReference>
<dbReference type="SUPFAM" id="SSF51445">
    <property type="entry name" value="(Trans)glycosidases"/>
    <property type="match status" value="1"/>
</dbReference>
<dbReference type="Gene3D" id="3.20.20.80">
    <property type="entry name" value="Glycosidases"/>
    <property type="match status" value="1"/>
</dbReference>
<protein>
    <submittedName>
        <fullName evidence="4">Cyclomaltodextrinase</fullName>
    </submittedName>
</protein>
<dbReference type="GeneID" id="78448300"/>
<dbReference type="CAZy" id="GH13">
    <property type="family name" value="Glycoside Hydrolase Family 13"/>
</dbReference>
<sequence>MYKVFGFEENFIHGRVARVEFSLPDAGRWDYAYLLGNFNAFNEGSFRMKHEDKRWIIEIKLPEGLWRYAFSAGGEFLLDPENPEKELYRRPSYKFEREVSLAKIAGNDMVFHRPALLYLYSFGDRTHVLLRSKKGKVDAAYLVTDDTHVKMRKKADGEVFEYYEAVLQETEKLRYSFEVFLKEGKSLTLGPFEAAPFRLDAPSWILDRVFYQIMPDRFAKGRDHEPPFLSWEYYGGDLWGIVEKIDHLEELGVNALYLTPIFESMTYHGYDITDYLRVAERLGGEEAFRELVKALKSRDIKLVLDGVFHHTSFFHPFFRDVVERGEESEYADFYRVKGFPVVSEEFIRVLKSDLPPMEKYQTLKKMGWNYESFFSVWVMPRLNHDSPKVREFVARVMNYWLEKGADGWRLDVAHGVPPGFWREVREGLPDDAYLFGEVMDDPRLYLFGVFHGVMNYPLYDLLLRFFAFGEIGATEFINGIELLSAHLGPAEYFTYNFLDNHDTERFIDLAGKERYLCALTFLMTYKGIPAIFYGDEIGLRGSGEGMSAGRTPMSWDEEKWDFQILRQTMKLIELRRSLKSLQVGSFRVIGAGEKWFVYERKAGSERVLVGINCSWNDVETPVPSNGSNEQIKIPAFSSIIRVKDSMNVHIGSDLQE</sequence>
<gene>
    <name evidence="4" type="ordered locus">TK1770</name>
</gene>
<dbReference type="OrthoDB" id="34423at2157"/>
<evidence type="ECO:0000313" key="5">
    <source>
        <dbReference type="Proteomes" id="UP000000536"/>
    </source>
</evidence>
<dbReference type="Pfam" id="PF02903">
    <property type="entry name" value="Alpha-amylase_N"/>
    <property type="match status" value="1"/>
</dbReference>
<dbReference type="PhylomeDB" id="Q5JJ59"/>
<dbReference type="Pfam" id="PF00128">
    <property type="entry name" value="Alpha-amylase"/>
    <property type="match status" value="1"/>
</dbReference>
<dbReference type="InterPro" id="IPR004185">
    <property type="entry name" value="Glyco_hydro_13_lg-like_dom"/>
</dbReference>
<dbReference type="SMART" id="SM00642">
    <property type="entry name" value="Aamy"/>
    <property type="match status" value="1"/>
</dbReference>
<keyword evidence="5" id="KW-1185">Reference proteome</keyword>
<dbReference type="HOGENOM" id="CLU_006462_6_4_2"/>
<dbReference type="CAZy" id="CBM34">
    <property type="family name" value="Carbohydrate-Binding Module Family 34"/>
</dbReference>
<dbReference type="CDD" id="cd11338">
    <property type="entry name" value="AmyAc_CMD"/>
    <property type="match status" value="1"/>
</dbReference>
<accession>Q5JJ59</accession>
<dbReference type="SUPFAM" id="SSF81296">
    <property type="entry name" value="E set domains"/>
    <property type="match status" value="2"/>
</dbReference>
<dbReference type="Proteomes" id="UP000000536">
    <property type="component" value="Chromosome"/>
</dbReference>
<dbReference type="SMR" id="Q5JJ59"/>
<dbReference type="EnsemblBacteria" id="BAD85959">
    <property type="protein sequence ID" value="BAD85959"/>
    <property type="gene ID" value="TK1770"/>
</dbReference>
<dbReference type="KEGG" id="tko:TK1770"/>
<dbReference type="RefSeq" id="WP_011250721.1">
    <property type="nucleotide sequence ID" value="NC_006624.1"/>
</dbReference>
<name>Q5JJ59_THEKO</name>
<dbReference type="InterPro" id="IPR013783">
    <property type="entry name" value="Ig-like_fold"/>
</dbReference>
<proteinExistence type="predicted"/>
<dbReference type="STRING" id="69014.TK1770"/>
<dbReference type="GO" id="GO:0005975">
    <property type="term" value="P:carbohydrate metabolic process"/>
    <property type="evidence" value="ECO:0007669"/>
    <property type="project" value="InterPro"/>
</dbReference>